<proteinExistence type="predicted"/>
<dbReference type="InterPro" id="IPR045338">
    <property type="entry name" value="DUF6535"/>
</dbReference>
<dbReference type="Proteomes" id="UP000076722">
    <property type="component" value="Unassembled WGS sequence"/>
</dbReference>
<dbReference type="AlphaFoldDB" id="A0A164SEP1"/>
<dbReference type="OrthoDB" id="3221808at2759"/>
<evidence type="ECO:0000313" key="2">
    <source>
        <dbReference type="EMBL" id="KZS91404.1"/>
    </source>
</evidence>
<evidence type="ECO:0000259" key="1">
    <source>
        <dbReference type="Pfam" id="PF20153"/>
    </source>
</evidence>
<gene>
    <name evidence="2" type="ORF">SISNIDRAFT_413960</name>
</gene>
<organism evidence="2 3">
    <name type="scientific">Sistotremastrum niveocremeum HHB9708</name>
    <dbReference type="NCBI Taxonomy" id="1314777"/>
    <lineage>
        <taxon>Eukaryota</taxon>
        <taxon>Fungi</taxon>
        <taxon>Dikarya</taxon>
        <taxon>Basidiomycota</taxon>
        <taxon>Agaricomycotina</taxon>
        <taxon>Agaricomycetes</taxon>
        <taxon>Sistotremastrales</taxon>
        <taxon>Sistotremastraceae</taxon>
        <taxon>Sertulicium</taxon>
        <taxon>Sertulicium niveocremeum</taxon>
    </lineage>
</organism>
<feature type="domain" description="DUF6535" evidence="1">
    <location>
        <begin position="1"/>
        <end position="102"/>
    </location>
</feature>
<protein>
    <recommendedName>
        <fullName evidence="1">DUF6535 domain-containing protein</fullName>
    </recommendedName>
</protein>
<name>A0A164SEP1_9AGAM</name>
<sequence length="107" mass="11245">MAGSWKESLDTTLLFIALFSAIVTAFLLATLNSVSPAPGQGTEPLLKNLTEIIYQIALMNGMNTPNVSAPVAFVPAASDEIAAAFWYGSLILSVSQIFSSLSAHAQV</sequence>
<dbReference type="Pfam" id="PF20153">
    <property type="entry name" value="DUF6535"/>
    <property type="match status" value="1"/>
</dbReference>
<keyword evidence="3" id="KW-1185">Reference proteome</keyword>
<evidence type="ECO:0000313" key="3">
    <source>
        <dbReference type="Proteomes" id="UP000076722"/>
    </source>
</evidence>
<reference evidence="2 3" key="1">
    <citation type="journal article" date="2016" name="Mol. Biol. Evol.">
        <title>Comparative Genomics of Early-Diverging Mushroom-Forming Fungi Provides Insights into the Origins of Lignocellulose Decay Capabilities.</title>
        <authorList>
            <person name="Nagy L.G."/>
            <person name="Riley R."/>
            <person name="Tritt A."/>
            <person name="Adam C."/>
            <person name="Daum C."/>
            <person name="Floudas D."/>
            <person name="Sun H."/>
            <person name="Yadav J.S."/>
            <person name="Pangilinan J."/>
            <person name="Larsson K.H."/>
            <person name="Matsuura K."/>
            <person name="Barry K."/>
            <person name="Labutti K."/>
            <person name="Kuo R."/>
            <person name="Ohm R.A."/>
            <person name="Bhattacharya S.S."/>
            <person name="Shirouzu T."/>
            <person name="Yoshinaga Y."/>
            <person name="Martin F.M."/>
            <person name="Grigoriev I.V."/>
            <person name="Hibbett D.S."/>
        </authorList>
    </citation>
    <scope>NUCLEOTIDE SEQUENCE [LARGE SCALE GENOMIC DNA]</scope>
    <source>
        <strain evidence="2 3">HHB9708</strain>
    </source>
</reference>
<dbReference type="EMBL" id="KV419415">
    <property type="protein sequence ID" value="KZS91404.1"/>
    <property type="molecule type" value="Genomic_DNA"/>
</dbReference>
<accession>A0A164SEP1</accession>